<protein>
    <recommendedName>
        <fullName evidence="5">Molybdopterin synthase sulfur carrier subunit</fullName>
    </recommendedName>
</protein>
<evidence type="ECO:0000256" key="5">
    <source>
        <dbReference type="ARBA" id="ARBA00024247"/>
    </source>
</evidence>
<dbReference type="GO" id="GO:0000166">
    <property type="term" value="F:nucleotide binding"/>
    <property type="evidence" value="ECO:0007669"/>
    <property type="project" value="UniProtKB-KW"/>
</dbReference>
<comment type="similarity">
    <text evidence="4">Belongs to the MoaD family.</text>
</comment>
<dbReference type="InterPro" id="IPR016155">
    <property type="entry name" value="Mopterin_synth/thiamin_S_b"/>
</dbReference>
<evidence type="ECO:0000313" key="6">
    <source>
        <dbReference type="EMBL" id="RKR77062.1"/>
    </source>
</evidence>
<dbReference type="CDD" id="cd00754">
    <property type="entry name" value="Ubl_MoaD"/>
    <property type="match status" value="1"/>
</dbReference>
<dbReference type="InterPro" id="IPR012675">
    <property type="entry name" value="Beta-grasp_dom_sf"/>
</dbReference>
<dbReference type="PANTHER" id="PTHR33359">
    <property type="entry name" value="MOLYBDOPTERIN SYNTHASE SULFUR CARRIER SUBUNIT"/>
    <property type="match status" value="1"/>
</dbReference>
<organism evidence="6 7">
    <name type="scientific">Otariodibacter oris</name>
    <dbReference type="NCBI Taxonomy" id="1032623"/>
    <lineage>
        <taxon>Bacteria</taxon>
        <taxon>Pseudomonadati</taxon>
        <taxon>Pseudomonadota</taxon>
        <taxon>Gammaproteobacteria</taxon>
        <taxon>Pasteurellales</taxon>
        <taxon>Pasteurellaceae</taxon>
        <taxon>Otariodibacter</taxon>
    </lineage>
</organism>
<dbReference type="InterPro" id="IPR003749">
    <property type="entry name" value="ThiS/MoaD-like"/>
</dbReference>
<gene>
    <name evidence="6" type="ORF">DES31_0381</name>
</gene>
<dbReference type="Pfam" id="PF02597">
    <property type="entry name" value="ThiS"/>
    <property type="match status" value="1"/>
</dbReference>
<evidence type="ECO:0000256" key="4">
    <source>
        <dbReference type="ARBA" id="ARBA00024200"/>
    </source>
</evidence>
<dbReference type="Gene3D" id="3.10.20.30">
    <property type="match status" value="1"/>
</dbReference>
<dbReference type="SUPFAM" id="SSF54285">
    <property type="entry name" value="MoaD/ThiS"/>
    <property type="match status" value="1"/>
</dbReference>
<evidence type="ECO:0000313" key="7">
    <source>
        <dbReference type="Proteomes" id="UP000280099"/>
    </source>
</evidence>
<dbReference type="Proteomes" id="UP000280099">
    <property type="component" value="Unassembled WGS sequence"/>
</dbReference>
<evidence type="ECO:0000256" key="3">
    <source>
        <dbReference type="ARBA" id="ARBA00023150"/>
    </source>
</evidence>
<comment type="caution">
    <text evidence="6">The sequence shown here is derived from an EMBL/GenBank/DDBJ whole genome shotgun (WGS) entry which is preliminary data.</text>
</comment>
<evidence type="ECO:0000256" key="2">
    <source>
        <dbReference type="ARBA" id="ARBA00022741"/>
    </source>
</evidence>
<dbReference type="NCBIfam" id="TIGR01682">
    <property type="entry name" value="moaD"/>
    <property type="match status" value="1"/>
</dbReference>
<comment type="pathway">
    <text evidence="1">Cofactor biosynthesis; molybdopterin biosynthesis.</text>
</comment>
<dbReference type="GO" id="GO:1990133">
    <property type="term" value="C:molybdopterin adenylyltransferase complex"/>
    <property type="evidence" value="ECO:0007669"/>
    <property type="project" value="TreeGrafter"/>
</dbReference>
<dbReference type="UniPathway" id="UPA00344"/>
<name>A0A420XIA5_9PAST</name>
<accession>A0A420XIA5</accession>
<keyword evidence="3" id="KW-0501">Molybdenum cofactor biosynthesis</keyword>
<keyword evidence="2" id="KW-0547">Nucleotide-binding</keyword>
<dbReference type="PANTHER" id="PTHR33359:SF1">
    <property type="entry name" value="MOLYBDOPTERIN SYNTHASE SULFUR CARRIER SUBUNIT"/>
    <property type="match status" value="1"/>
</dbReference>
<sequence length="87" mass="9677">MVNFYFMIKVLFFAQTRELVNTDSLELEANFSTAEQLREHLSQKGNKWALALESGKLLVAINQTISPLSAEIKDGDEVAFFPPVTGG</sequence>
<dbReference type="FunFam" id="3.10.20.30:FF:000010">
    <property type="entry name" value="Molybdopterin synthase sulfur carrier subunit"/>
    <property type="match status" value="1"/>
</dbReference>
<reference evidence="6 7" key="1">
    <citation type="submission" date="2018-10" db="EMBL/GenBank/DDBJ databases">
        <title>Genomic Encyclopedia of Type Strains, Phase IV (KMG-IV): sequencing the most valuable type-strain genomes for metagenomic binning, comparative biology and taxonomic classification.</title>
        <authorList>
            <person name="Goeker M."/>
        </authorList>
    </citation>
    <scope>NUCLEOTIDE SEQUENCE [LARGE SCALE GENOMIC DNA]</scope>
    <source>
        <strain evidence="6 7">DSM 23800</strain>
    </source>
</reference>
<keyword evidence="7" id="KW-1185">Reference proteome</keyword>
<dbReference type="EMBL" id="RBJC01000004">
    <property type="protein sequence ID" value="RKR77062.1"/>
    <property type="molecule type" value="Genomic_DNA"/>
</dbReference>
<dbReference type="GO" id="GO:0006777">
    <property type="term" value="P:Mo-molybdopterin cofactor biosynthetic process"/>
    <property type="evidence" value="ECO:0007669"/>
    <property type="project" value="UniProtKB-KW"/>
</dbReference>
<evidence type="ECO:0000256" key="1">
    <source>
        <dbReference type="ARBA" id="ARBA00005046"/>
    </source>
</evidence>
<dbReference type="NCBIfam" id="NF008347">
    <property type="entry name" value="PRK11130.1"/>
    <property type="match status" value="1"/>
</dbReference>
<dbReference type="AlphaFoldDB" id="A0A420XIA5"/>
<proteinExistence type="inferred from homology"/>
<dbReference type="InterPro" id="IPR044672">
    <property type="entry name" value="MOCS2A"/>
</dbReference>